<proteinExistence type="predicted"/>
<dbReference type="AlphaFoldDB" id="A0AAU7UDD6"/>
<keyword evidence="2" id="KW-1133">Transmembrane helix</keyword>
<feature type="transmembrane region" description="Helical" evidence="2">
    <location>
        <begin position="54"/>
        <end position="72"/>
    </location>
</feature>
<gene>
    <name evidence="3" type="ORF">ABOD76_08300</name>
</gene>
<keyword evidence="2" id="KW-0812">Transmembrane</keyword>
<dbReference type="RefSeq" id="WP_350244364.1">
    <property type="nucleotide sequence ID" value="NZ_CP158299.1"/>
</dbReference>
<protein>
    <submittedName>
        <fullName evidence="3">Uncharacterized protein</fullName>
    </submittedName>
</protein>
<feature type="transmembrane region" description="Helical" evidence="2">
    <location>
        <begin position="24"/>
        <end position="42"/>
    </location>
</feature>
<name>A0AAU7UDD6_9DEIO</name>
<sequence length="118" mass="13489">MNAWRWLTTPHPDPGFSRGKIGKIALRFLLFLLLLTLVQFLLNLTPLRPYLQTWWGSALVVLLMYVPFFRFLTLDTPGAGTRFGAPPPSPASTSRVQRRREKNRYAGVRKAPPRGGRR</sequence>
<dbReference type="EMBL" id="CP158299">
    <property type="protein sequence ID" value="XBV86298.1"/>
    <property type="molecule type" value="Genomic_DNA"/>
</dbReference>
<reference evidence="3" key="1">
    <citation type="submission" date="2024-06" db="EMBL/GenBank/DDBJ databases">
        <title>Draft Genome Sequence of Deinococcus sonorensis Type Strain KR-87, a Biofilm Producing Representative of the Genus Deinococcus.</title>
        <authorList>
            <person name="Boren L.S."/>
            <person name="Grosso R.A."/>
            <person name="Hugenberg-Cox A.N."/>
            <person name="Hill J.T.E."/>
            <person name="Albert C.M."/>
            <person name="Tuohy J.M."/>
        </authorList>
    </citation>
    <scope>NUCLEOTIDE SEQUENCE</scope>
    <source>
        <strain evidence="3">KR-87</strain>
    </source>
</reference>
<feature type="region of interest" description="Disordered" evidence="1">
    <location>
        <begin position="80"/>
        <end position="118"/>
    </location>
</feature>
<evidence type="ECO:0000313" key="3">
    <source>
        <dbReference type="EMBL" id="XBV86298.1"/>
    </source>
</evidence>
<accession>A0AAU7UDD6</accession>
<evidence type="ECO:0000256" key="1">
    <source>
        <dbReference type="SAM" id="MobiDB-lite"/>
    </source>
</evidence>
<organism evidence="3">
    <name type="scientific">Deinococcus sonorensis KR-87</name>
    <dbReference type="NCBI Taxonomy" id="694439"/>
    <lineage>
        <taxon>Bacteria</taxon>
        <taxon>Thermotogati</taxon>
        <taxon>Deinococcota</taxon>
        <taxon>Deinococci</taxon>
        <taxon>Deinococcales</taxon>
        <taxon>Deinococcaceae</taxon>
        <taxon>Deinococcus</taxon>
    </lineage>
</organism>
<keyword evidence="2" id="KW-0472">Membrane</keyword>
<dbReference type="KEGG" id="dsc:ABOD76_08300"/>
<evidence type="ECO:0000256" key="2">
    <source>
        <dbReference type="SAM" id="Phobius"/>
    </source>
</evidence>